<evidence type="ECO:0000256" key="7">
    <source>
        <dbReference type="ARBA" id="ARBA00023014"/>
    </source>
</evidence>
<reference evidence="10 11" key="1">
    <citation type="submission" date="2014-12" db="EMBL/GenBank/DDBJ databases">
        <title>Genomes of Geoalkalibacter ferrihydriticus and Geoalkalibacter subterraneus, two haloalkaliphilic metal-reducing members of the Geobacteraceae.</title>
        <authorList>
            <person name="Badalamenti J.P."/>
            <person name="Torres C.I."/>
            <person name="Krajmalnik-Brown R."/>
            <person name="Bond D.R."/>
        </authorList>
    </citation>
    <scope>NUCLEOTIDE SEQUENCE [LARGE SCALE GENOMIC DNA]</scope>
    <source>
        <strain evidence="10 11">DSM 17813</strain>
    </source>
</reference>
<keyword evidence="11" id="KW-1185">Reference proteome</keyword>
<dbReference type="GO" id="GO:0051536">
    <property type="term" value="F:iron-sulfur cluster binding"/>
    <property type="evidence" value="ECO:0007669"/>
    <property type="project" value="UniProtKB-KW"/>
</dbReference>
<comment type="cofactor">
    <cofactor evidence="1">
        <name>pyridoxal 5'-phosphate</name>
        <dbReference type="ChEBI" id="CHEBI:597326"/>
    </cofactor>
</comment>
<dbReference type="InterPro" id="IPR016454">
    <property type="entry name" value="Cysteine_dSase"/>
</dbReference>
<dbReference type="Pfam" id="PF00266">
    <property type="entry name" value="Aminotran_5"/>
    <property type="match status" value="1"/>
</dbReference>
<protein>
    <submittedName>
        <fullName evidence="10">Cysteine desulfurase</fullName>
    </submittedName>
</protein>
<keyword evidence="3" id="KW-0808">Transferase</keyword>
<dbReference type="PANTHER" id="PTHR11601">
    <property type="entry name" value="CYSTEINE DESULFURYLASE FAMILY MEMBER"/>
    <property type="match status" value="1"/>
</dbReference>
<dbReference type="EMBL" id="JWJD01000001">
    <property type="protein sequence ID" value="KIH77234.1"/>
    <property type="molecule type" value="Genomic_DNA"/>
</dbReference>
<evidence type="ECO:0000313" key="11">
    <source>
        <dbReference type="Proteomes" id="UP000035068"/>
    </source>
</evidence>
<keyword evidence="7" id="KW-0411">Iron-sulfur</keyword>
<dbReference type="InterPro" id="IPR015421">
    <property type="entry name" value="PyrdxlP-dep_Trfase_major"/>
</dbReference>
<gene>
    <name evidence="10" type="ORF">GFER_00190</name>
</gene>
<evidence type="ECO:0000259" key="9">
    <source>
        <dbReference type="Pfam" id="PF00266"/>
    </source>
</evidence>
<dbReference type="InterPro" id="IPR000192">
    <property type="entry name" value="Aminotrans_V_dom"/>
</dbReference>
<evidence type="ECO:0000256" key="6">
    <source>
        <dbReference type="ARBA" id="ARBA00023004"/>
    </source>
</evidence>
<dbReference type="Proteomes" id="UP000035068">
    <property type="component" value="Unassembled WGS sequence"/>
</dbReference>
<dbReference type="AlphaFoldDB" id="A0A0C2DUY3"/>
<evidence type="ECO:0000256" key="5">
    <source>
        <dbReference type="ARBA" id="ARBA00022898"/>
    </source>
</evidence>
<comment type="caution">
    <text evidence="10">The sequence shown here is derived from an EMBL/GenBank/DDBJ whole genome shotgun (WGS) entry which is preliminary data.</text>
</comment>
<keyword evidence="5" id="KW-0663">Pyridoxal phosphate</keyword>
<evidence type="ECO:0000256" key="4">
    <source>
        <dbReference type="ARBA" id="ARBA00022723"/>
    </source>
</evidence>
<proteinExistence type="inferred from homology"/>
<dbReference type="GO" id="GO:0031071">
    <property type="term" value="F:cysteine desulfurase activity"/>
    <property type="evidence" value="ECO:0007669"/>
    <property type="project" value="UniProtKB-EC"/>
</dbReference>
<dbReference type="SUPFAM" id="SSF53383">
    <property type="entry name" value="PLP-dependent transferases"/>
    <property type="match status" value="1"/>
</dbReference>
<evidence type="ECO:0000256" key="1">
    <source>
        <dbReference type="ARBA" id="ARBA00001933"/>
    </source>
</evidence>
<comment type="catalytic activity">
    <reaction evidence="8">
        <text>(sulfur carrier)-H + L-cysteine = (sulfur carrier)-SH + L-alanine</text>
        <dbReference type="Rhea" id="RHEA:43892"/>
        <dbReference type="Rhea" id="RHEA-COMP:14737"/>
        <dbReference type="Rhea" id="RHEA-COMP:14739"/>
        <dbReference type="ChEBI" id="CHEBI:29917"/>
        <dbReference type="ChEBI" id="CHEBI:35235"/>
        <dbReference type="ChEBI" id="CHEBI:57972"/>
        <dbReference type="ChEBI" id="CHEBI:64428"/>
        <dbReference type="EC" id="2.8.1.7"/>
    </reaction>
</comment>
<comment type="similarity">
    <text evidence="2">Belongs to the class-V pyridoxal-phosphate-dependent aminotransferase family. NifS/IscS subfamily.</text>
</comment>
<dbReference type="PIRSF" id="PIRSF005572">
    <property type="entry name" value="NifS"/>
    <property type="match status" value="1"/>
</dbReference>
<evidence type="ECO:0000256" key="8">
    <source>
        <dbReference type="ARBA" id="ARBA00050776"/>
    </source>
</evidence>
<dbReference type="RefSeq" id="WP_040095000.1">
    <property type="nucleotide sequence ID" value="NZ_JWJD01000001.1"/>
</dbReference>
<sequence>MAIYLDCNATTPVEPSVTAIVTRFVERDFGNAASPIHDYGVFALTAVEHARRQVAQVVDARPDEVLFTSGATESNNLAILGLAQAGRLSGRRHIITTAIEHKAVLEPCEELASQGFDVEILPVGTDGRFDPQHLADALRLDTLLVSTMQANNETGVLQPLAAAAHILADHDAWWHVDAAQGFGKDFEPLRNRRINMISLSGHKIYGPKGIGALIARKIDKQFPPLRSLMFGGDQEQGLRPGTLPVPLIAGLGEAAKLAVRDHDERRAKCLTFRNRVRTALASLGAEQNGDDACTLPHVINVSLPGISSDMAINALKRIIAVSSTSACTSHTRLPSHVLMAMGRSPGQVESSIRLSWCHMTPDVDWNAVTDILSALRNKERSTP</sequence>
<dbReference type="Gene3D" id="3.40.640.10">
    <property type="entry name" value="Type I PLP-dependent aspartate aminotransferase-like (Major domain)"/>
    <property type="match status" value="1"/>
</dbReference>
<evidence type="ECO:0000256" key="3">
    <source>
        <dbReference type="ARBA" id="ARBA00022679"/>
    </source>
</evidence>
<keyword evidence="4" id="KW-0479">Metal-binding</keyword>
<organism evidence="10 11">
    <name type="scientific">Geoalkalibacter ferrihydriticus DSM 17813</name>
    <dbReference type="NCBI Taxonomy" id="1121915"/>
    <lineage>
        <taxon>Bacteria</taxon>
        <taxon>Pseudomonadati</taxon>
        <taxon>Thermodesulfobacteriota</taxon>
        <taxon>Desulfuromonadia</taxon>
        <taxon>Desulfuromonadales</taxon>
        <taxon>Geoalkalibacteraceae</taxon>
        <taxon>Geoalkalibacter</taxon>
    </lineage>
</organism>
<dbReference type="PANTHER" id="PTHR11601:SF34">
    <property type="entry name" value="CYSTEINE DESULFURASE"/>
    <property type="match status" value="1"/>
</dbReference>
<accession>A0A0C2DUY3</accession>
<dbReference type="Gene3D" id="3.90.1150.10">
    <property type="entry name" value="Aspartate Aminotransferase, domain 1"/>
    <property type="match status" value="1"/>
</dbReference>
<evidence type="ECO:0000256" key="2">
    <source>
        <dbReference type="ARBA" id="ARBA00006490"/>
    </source>
</evidence>
<dbReference type="GO" id="GO:0046872">
    <property type="term" value="F:metal ion binding"/>
    <property type="evidence" value="ECO:0007669"/>
    <property type="project" value="UniProtKB-KW"/>
</dbReference>
<name>A0A0C2DUY3_9BACT</name>
<evidence type="ECO:0000313" key="10">
    <source>
        <dbReference type="EMBL" id="KIH77234.1"/>
    </source>
</evidence>
<dbReference type="InterPro" id="IPR015422">
    <property type="entry name" value="PyrdxlP-dep_Trfase_small"/>
</dbReference>
<keyword evidence="6" id="KW-0408">Iron</keyword>
<dbReference type="InterPro" id="IPR015424">
    <property type="entry name" value="PyrdxlP-dep_Trfase"/>
</dbReference>
<dbReference type="Gene3D" id="1.10.260.50">
    <property type="match status" value="1"/>
</dbReference>
<feature type="domain" description="Aminotransferase class V" evidence="9">
    <location>
        <begin position="3"/>
        <end position="359"/>
    </location>
</feature>